<dbReference type="Proteomes" id="UP000663824">
    <property type="component" value="Unassembled WGS sequence"/>
</dbReference>
<dbReference type="EMBL" id="CAJOBI010006546">
    <property type="protein sequence ID" value="CAF4063126.1"/>
    <property type="molecule type" value="Genomic_DNA"/>
</dbReference>
<comment type="caution">
    <text evidence="2">The sequence shown here is derived from an EMBL/GenBank/DDBJ whole genome shotgun (WGS) entry which is preliminary data.</text>
</comment>
<evidence type="ECO:0000313" key="6">
    <source>
        <dbReference type="EMBL" id="CAF4063126.1"/>
    </source>
</evidence>
<evidence type="ECO:0000313" key="4">
    <source>
        <dbReference type="EMBL" id="CAF4037508.1"/>
    </source>
</evidence>
<protein>
    <submittedName>
        <fullName evidence="2">Uncharacterized protein</fullName>
    </submittedName>
</protein>
<dbReference type="Proteomes" id="UP000681967">
    <property type="component" value="Unassembled WGS sequence"/>
</dbReference>
<name>A0A816PMK7_9BILA</name>
<reference evidence="2" key="1">
    <citation type="submission" date="2021-02" db="EMBL/GenBank/DDBJ databases">
        <authorList>
            <person name="Nowell W R."/>
        </authorList>
    </citation>
    <scope>NUCLEOTIDE SEQUENCE</scope>
</reference>
<dbReference type="EMBL" id="CAJOBH010008328">
    <property type="protein sequence ID" value="CAF4110082.1"/>
    <property type="molecule type" value="Genomic_DNA"/>
</dbReference>
<keyword evidence="9" id="KW-1185">Reference proteome</keyword>
<dbReference type="Proteomes" id="UP000663866">
    <property type="component" value="Unassembled WGS sequence"/>
</dbReference>
<evidence type="ECO:0000313" key="9">
    <source>
        <dbReference type="Proteomes" id="UP000663866"/>
    </source>
</evidence>
<dbReference type="Proteomes" id="UP000663842">
    <property type="component" value="Unassembled WGS sequence"/>
</dbReference>
<evidence type="ECO:0000313" key="8">
    <source>
        <dbReference type="Proteomes" id="UP000663824"/>
    </source>
</evidence>
<dbReference type="Proteomes" id="UP000663855">
    <property type="component" value="Unassembled WGS sequence"/>
</dbReference>
<proteinExistence type="predicted"/>
<evidence type="ECO:0000313" key="7">
    <source>
        <dbReference type="EMBL" id="CAF4110082.1"/>
    </source>
</evidence>
<dbReference type="EMBL" id="CAJNOV010011608">
    <property type="protein sequence ID" value="CAF1453790.1"/>
    <property type="molecule type" value="Genomic_DNA"/>
</dbReference>
<dbReference type="Proteomes" id="UP000681720">
    <property type="component" value="Unassembled WGS sequence"/>
</dbReference>
<accession>A0A816PMK7</accession>
<evidence type="ECO:0000313" key="2">
    <source>
        <dbReference type="EMBL" id="CAF2049718.1"/>
    </source>
</evidence>
<gene>
    <name evidence="7" type="ORF">BYL167_LOCUS19551</name>
    <name evidence="1" type="ORF">CJN711_LOCUS24713</name>
    <name evidence="5" type="ORF">GIL414_LOCUS14586</name>
    <name evidence="2" type="ORF">MBJ925_LOCUS12774</name>
    <name evidence="3" type="ORF">OVN521_LOCUS3067</name>
    <name evidence="6" type="ORF">SMN809_LOCUS15307</name>
    <name evidence="4" type="ORF">UXM345_LOCUS18391</name>
</gene>
<evidence type="ECO:0000313" key="3">
    <source>
        <dbReference type="EMBL" id="CAF3786668.1"/>
    </source>
</evidence>
<dbReference type="EMBL" id="CAJNRE010005801">
    <property type="protein sequence ID" value="CAF2049718.1"/>
    <property type="molecule type" value="Genomic_DNA"/>
</dbReference>
<dbReference type="EMBL" id="CAJOBF010002489">
    <property type="protein sequence ID" value="CAF4037508.1"/>
    <property type="molecule type" value="Genomic_DNA"/>
</dbReference>
<dbReference type="EMBL" id="CAJOBJ010006201">
    <property type="protein sequence ID" value="CAF4054180.1"/>
    <property type="molecule type" value="Genomic_DNA"/>
</dbReference>
<evidence type="ECO:0000313" key="1">
    <source>
        <dbReference type="EMBL" id="CAF1453790.1"/>
    </source>
</evidence>
<evidence type="ECO:0000313" key="5">
    <source>
        <dbReference type="EMBL" id="CAF4054180.1"/>
    </source>
</evidence>
<organism evidence="2 8">
    <name type="scientific">Rotaria magnacalcarata</name>
    <dbReference type="NCBI Taxonomy" id="392030"/>
    <lineage>
        <taxon>Eukaryota</taxon>
        <taxon>Metazoa</taxon>
        <taxon>Spiralia</taxon>
        <taxon>Gnathifera</taxon>
        <taxon>Rotifera</taxon>
        <taxon>Eurotatoria</taxon>
        <taxon>Bdelloidea</taxon>
        <taxon>Philodinida</taxon>
        <taxon>Philodinidae</taxon>
        <taxon>Rotaria</taxon>
    </lineage>
</organism>
<dbReference type="AlphaFoldDB" id="A0A816PMK7"/>
<dbReference type="Proteomes" id="UP000676336">
    <property type="component" value="Unassembled WGS sequence"/>
</dbReference>
<dbReference type="EMBL" id="CAJOBG010000256">
    <property type="protein sequence ID" value="CAF3786668.1"/>
    <property type="molecule type" value="Genomic_DNA"/>
</dbReference>
<sequence length="82" mass="9812">MCLTYTKEKELVYSFSRRPAEFDLQTLIDQHDASVMVRYLVFDFWFDYGTEAKRNKIIRLFDETVETAADFDALLNYKRPSK</sequence>